<evidence type="ECO:0000313" key="7">
    <source>
        <dbReference type="EMBL" id="CNI02953.1"/>
    </source>
</evidence>
<dbReference type="Proteomes" id="UP000045840">
    <property type="component" value="Unassembled WGS sequence"/>
</dbReference>
<dbReference type="PROSITE" id="PS51077">
    <property type="entry name" value="HTH_ICLR"/>
    <property type="match status" value="1"/>
</dbReference>
<dbReference type="SUPFAM" id="SSF55781">
    <property type="entry name" value="GAF domain-like"/>
    <property type="match status" value="1"/>
</dbReference>
<dbReference type="InterPro" id="IPR014757">
    <property type="entry name" value="Tscrpt_reg_IclR_C"/>
</dbReference>
<dbReference type="GO" id="GO:0045892">
    <property type="term" value="P:negative regulation of DNA-templated transcription"/>
    <property type="evidence" value="ECO:0007669"/>
    <property type="project" value="TreeGrafter"/>
</dbReference>
<evidence type="ECO:0000313" key="8">
    <source>
        <dbReference type="EMBL" id="CRY68726.1"/>
    </source>
</evidence>
<feature type="domain" description="HTH iclR-type" evidence="5">
    <location>
        <begin position="27"/>
        <end position="89"/>
    </location>
</feature>
<dbReference type="InterPro" id="IPR050707">
    <property type="entry name" value="HTH_MetabolicPath_Reg"/>
</dbReference>
<dbReference type="EMBL" id="CWJL01000025">
    <property type="protein sequence ID" value="CRY68726.1"/>
    <property type="molecule type" value="Genomic_DNA"/>
</dbReference>
<sequence length="284" mass="30611">MALPISIKRGKKPKATGQATPAVTGQVQSLTRGLKLLEYISESQGSVALTDLAQQAGLPNSTTHRLLTTMQQQGFVRQVGDLGLWTMGAHAFIVGSSFLQSRNLLAMVHPILRRLMDESGETVNLAVLDHSDYQAIIIDQVQCTALMRMSAPIGGKLPMHASGAGKAFLSTLPDDQLVQLLHKKGLHAYTQHTHTSPASLKDNLALIRKQGYSFDDEEHALGLRCIAACLFDEHHEAFAAISISGPISRITDDRVTELGALVIHAAKEITQSYGGGNGAIYVDR</sequence>
<name>A0A0T9QAC9_9GAMM</name>
<dbReference type="Gene3D" id="1.10.10.10">
    <property type="entry name" value="Winged helix-like DNA-binding domain superfamily/Winged helix DNA-binding domain"/>
    <property type="match status" value="1"/>
</dbReference>
<dbReference type="RefSeq" id="WP_049613820.1">
    <property type="nucleotide sequence ID" value="NZ_CAWMMU010000025.1"/>
</dbReference>
<dbReference type="Pfam" id="PF01614">
    <property type="entry name" value="IclR_C"/>
    <property type="match status" value="1"/>
</dbReference>
<dbReference type="EMBL" id="CQAZ01000025">
    <property type="protein sequence ID" value="CNI02953.1"/>
    <property type="molecule type" value="Genomic_DNA"/>
</dbReference>
<reference evidence="10" key="3">
    <citation type="submission" date="2015-03" db="EMBL/GenBank/DDBJ databases">
        <authorList>
            <consortium name="Pathogen Informatics"/>
        </authorList>
    </citation>
    <scope>NUCLEOTIDE SEQUENCE [LARGE SCALE GENOMIC DNA]</scope>
    <source>
        <strain evidence="10">A125KOH2</strain>
    </source>
</reference>
<dbReference type="PANTHER" id="PTHR30136">
    <property type="entry name" value="HELIX-TURN-HELIX TRANSCRIPTIONAL REGULATOR, ICLR FAMILY"/>
    <property type="match status" value="1"/>
</dbReference>
<evidence type="ECO:0000256" key="3">
    <source>
        <dbReference type="ARBA" id="ARBA00023163"/>
    </source>
</evidence>
<dbReference type="Gene3D" id="3.30.450.40">
    <property type="match status" value="1"/>
</dbReference>
<dbReference type="Pfam" id="PF09339">
    <property type="entry name" value="HTH_IclR"/>
    <property type="match status" value="1"/>
</dbReference>
<dbReference type="NCBIfam" id="NF008601">
    <property type="entry name" value="PRK11569.1"/>
    <property type="match status" value="1"/>
</dbReference>
<dbReference type="OrthoDB" id="9807558at2"/>
<dbReference type="PROSITE" id="PS51078">
    <property type="entry name" value="ICLR_ED"/>
    <property type="match status" value="1"/>
</dbReference>
<gene>
    <name evidence="7" type="primary">iclR</name>
    <name evidence="7" type="ORF">ERS008529_02851</name>
    <name evidence="8" type="ORF">ERS137968_03852</name>
</gene>
<evidence type="ECO:0000256" key="1">
    <source>
        <dbReference type="ARBA" id="ARBA00023015"/>
    </source>
</evidence>
<reference evidence="7" key="1">
    <citation type="submission" date="2015-03" db="EMBL/GenBank/DDBJ databases">
        <authorList>
            <person name="Murphy D."/>
        </authorList>
    </citation>
    <scope>NUCLEOTIDE SEQUENCE [LARGE SCALE GENOMIC DNA]</scope>
    <source>
        <strain evidence="7">A125KOH2</strain>
    </source>
</reference>
<dbReference type="GO" id="GO:0003700">
    <property type="term" value="F:DNA-binding transcription factor activity"/>
    <property type="evidence" value="ECO:0007669"/>
    <property type="project" value="TreeGrafter"/>
</dbReference>
<feature type="domain" description="IclR-ED" evidence="6">
    <location>
        <begin position="90"/>
        <end position="275"/>
    </location>
</feature>
<evidence type="ECO:0000313" key="9">
    <source>
        <dbReference type="Proteomes" id="UP000044625"/>
    </source>
</evidence>
<dbReference type="FunFam" id="1.10.10.10:FF:000056">
    <property type="entry name" value="IclR family transcriptional regulator"/>
    <property type="match status" value="1"/>
</dbReference>
<dbReference type="InterPro" id="IPR036390">
    <property type="entry name" value="WH_DNA-bd_sf"/>
</dbReference>
<keyword evidence="3" id="KW-0804">Transcription</keyword>
<accession>A0A0T9QAC9</accession>
<dbReference type="InterPro" id="IPR036388">
    <property type="entry name" value="WH-like_DNA-bd_sf"/>
</dbReference>
<dbReference type="InterPro" id="IPR029016">
    <property type="entry name" value="GAF-like_dom_sf"/>
</dbReference>
<evidence type="ECO:0000259" key="6">
    <source>
        <dbReference type="PROSITE" id="PS51078"/>
    </source>
</evidence>
<dbReference type="InterPro" id="IPR005471">
    <property type="entry name" value="Tscrpt_reg_IclR_N"/>
</dbReference>
<organism evidence="7 10">
    <name type="scientific">Yersinia pekkanenii</name>
    <dbReference type="NCBI Taxonomy" id="1288385"/>
    <lineage>
        <taxon>Bacteria</taxon>
        <taxon>Pseudomonadati</taxon>
        <taxon>Pseudomonadota</taxon>
        <taxon>Gammaproteobacteria</taxon>
        <taxon>Enterobacterales</taxon>
        <taxon>Yersiniaceae</taxon>
        <taxon>Yersinia</taxon>
    </lineage>
</organism>
<dbReference type="AlphaFoldDB" id="A0A0T9QAC9"/>
<dbReference type="PANTHER" id="PTHR30136:SF22">
    <property type="entry name" value="TRANSCRIPTIONAL REPRESSOR ICLR"/>
    <property type="match status" value="1"/>
</dbReference>
<dbReference type="STRING" id="1288385.ERS137968_03852"/>
<dbReference type="GO" id="GO:0003677">
    <property type="term" value="F:DNA binding"/>
    <property type="evidence" value="ECO:0007669"/>
    <property type="project" value="UniProtKB-KW"/>
</dbReference>
<protein>
    <submittedName>
        <fullName evidence="7">IclR family transcriptional regulator</fullName>
    </submittedName>
</protein>
<reference evidence="8 9" key="2">
    <citation type="submission" date="2015-03" db="EMBL/GenBank/DDBJ databases">
        <authorList>
            <consortium name="Pathogen Informatics"/>
            <person name="Murphy D."/>
        </authorList>
    </citation>
    <scope>NUCLEOTIDE SEQUENCE [LARGE SCALE GENOMIC DNA]</scope>
    <source>
        <strain evidence="9">type strain: CIP110230</strain>
        <strain evidence="8">Type strain: CIP110230</strain>
    </source>
</reference>
<evidence type="ECO:0000256" key="2">
    <source>
        <dbReference type="ARBA" id="ARBA00023125"/>
    </source>
</evidence>
<dbReference type="SMART" id="SM00346">
    <property type="entry name" value="HTH_ICLR"/>
    <property type="match status" value="1"/>
</dbReference>
<evidence type="ECO:0000259" key="5">
    <source>
        <dbReference type="PROSITE" id="PS51077"/>
    </source>
</evidence>
<evidence type="ECO:0000313" key="10">
    <source>
        <dbReference type="Proteomes" id="UP000045840"/>
    </source>
</evidence>
<proteinExistence type="predicted"/>
<keyword evidence="1" id="KW-0805">Transcription regulation</keyword>
<keyword evidence="9" id="KW-1185">Reference proteome</keyword>
<feature type="region of interest" description="Disordered" evidence="4">
    <location>
        <begin position="1"/>
        <end position="20"/>
    </location>
</feature>
<keyword evidence="2" id="KW-0238">DNA-binding</keyword>
<evidence type="ECO:0000256" key="4">
    <source>
        <dbReference type="SAM" id="MobiDB-lite"/>
    </source>
</evidence>
<dbReference type="Proteomes" id="UP000044625">
    <property type="component" value="Unassembled WGS sequence"/>
</dbReference>
<dbReference type="SUPFAM" id="SSF46785">
    <property type="entry name" value="Winged helix' DNA-binding domain"/>
    <property type="match status" value="1"/>
</dbReference>